<sequence length="834" mass="87797">MNFCLSDLVPPLRWSDATGFAQLRDVPGLPDAWWRSVPVSRVFAVLGAEALGELLTELAMEHWPAAAVGDILPALHVMDPDEADEPQVSIALDRVGSWFGLLSLTGRELTDQPFIRARPLVSALFTAVFVRLTPTGDQSGEEDASRPSAAEERPAAAGGRDGRRTGGGRPTAAPEAPVAASRPSAAPGQGRRPSGPPQKADPLPVRPAAPALPKRQRASSIDPGDPLGLAAARMAEAALEQHVPKRQPGATRAGDGAPSRTSMFTPPPRAERSLSSPDAPPFGTRSPSFGTDAPGFGVAPRPFVPEPESFDPPAPFTPDFAAYGTGPRPFTPGGPPVKPEAPDSSGKPGPSAPSGSDEKPAPNDPQSGPAEPEAAAGPSPDAETPGADEAREPTDTTRGPVTAPNRHASREDRPAPDGEDDGEQAREQDGPEARGEEPPAGSGDPGPAEGDVPALIDAAFADLDDKTWAVAQNHVFADAPAAPEELAKLFAVTPEDIVSLEEGLRARLAAWLESADAAPYTEHLEKLPGTLGVAAPKARLMTAAEWHTRELRSLDVPAWQFVLATLPGYSVQEDWLVAGDIAELRERTCALILNADRPPTVARALELVSTLGIHPEVAKEWLEDVPQLRIQSTKKGKGKTAKVDAAEEPGDADGPRSVPTGQLKDVSMTRKCFRHPDGLWWLRVDIAPEQLTGGECPLPSGFASYLGLSPGDSHTVMSAAGEVTLSWQARPVVESLGPLLHDMGAQPGGHLFLTVAEEDKVLRARLVPAATGDLDKGTTALRLSGHTAKGDPESLEETIRVLATRIGMTGPVGLPDLMNRLRERGDRDLLSLMV</sequence>
<organism evidence="2 3">
    <name type="scientific">Sphaerisporangium corydalis</name>
    <dbReference type="NCBI Taxonomy" id="1441875"/>
    <lineage>
        <taxon>Bacteria</taxon>
        <taxon>Bacillati</taxon>
        <taxon>Actinomycetota</taxon>
        <taxon>Actinomycetes</taxon>
        <taxon>Streptosporangiales</taxon>
        <taxon>Streptosporangiaceae</taxon>
        <taxon>Sphaerisporangium</taxon>
    </lineage>
</organism>
<feature type="compositionally biased region" description="Low complexity" evidence="1">
    <location>
        <begin position="367"/>
        <end position="380"/>
    </location>
</feature>
<feature type="compositionally biased region" description="Low complexity" evidence="1">
    <location>
        <begin position="229"/>
        <end position="240"/>
    </location>
</feature>
<evidence type="ECO:0000256" key="1">
    <source>
        <dbReference type="SAM" id="MobiDB-lite"/>
    </source>
</evidence>
<dbReference type="RefSeq" id="WP_262841972.1">
    <property type="nucleotide sequence ID" value="NZ_JANZYP010000008.1"/>
</dbReference>
<feature type="compositionally biased region" description="Pro residues" evidence="1">
    <location>
        <begin position="329"/>
        <end position="339"/>
    </location>
</feature>
<dbReference type="Proteomes" id="UP001595891">
    <property type="component" value="Unassembled WGS sequence"/>
</dbReference>
<feature type="compositionally biased region" description="Basic and acidic residues" evidence="1">
    <location>
        <begin position="423"/>
        <end position="437"/>
    </location>
</feature>
<reference evidence="3" key="1">
    <citation type="journal article" date="2019" name="Int. J. Syst. Evol. Microbiol.">
        <title>The Global Catalogue of Microorganisms (GCM) 10K type strain sequencing project: providing services to taxonomists for standard genome sequencing and annotation.</title>
        <authorList>
            <consortium name="The Broad Institute Genomics Platform"/>
            <consortium name="The Broad Institute Genome Sequencing Center for Infectious Disease"/>
            <person name="Wu L."/>
            <person name="Ma J."/>
        </authorList>
    </citation>
    <scope>NUCLEOTIDE SEQUENCE [LARGE SCALE GENOMIC DNA]</scope>
    <source>
        <strain evidence="3">CCUG 49560</strain>
    </source>
</reference>
<feature type="region of interest" description="Disordered" evidence="1">
    <location>
        <begin position="633"/>
        <end position="661"/>
    </location>
</feature>
<feature type="compositionally biased region" description="Low complexity" evidence="1">
    <location>
        <begin position="342"/>
        <end position="355"/>
    </location>
</feature>
<name>A0ABV9EF29_9ACTN</name>
<protein>
    <submittedName>
        <fullName evidence="2">Uncharacterized protein</fullName>
    </submittedName>
</protein>
<evidence type="ECO:0000313" key="2">
    <source>
        <dbReference type="EMBL" id="MFC4587413.1"/>
    </source>
</evidence>
<dbReference type="EMBL" id="JBHSFN010000008">
    <property type="protein sequence ID" value="MFC4587413.1"/>
    <property type="molecule type" value="Genomic_DNA"/>
</dbReference>
<keyword evidence="3" id="KW-1185">Reference proteome</keyword>
<proteinExistence type="predicted"/>
<gene>
    <name evidence="2" type="ORF">ACFO8L_15065</name>
</gene>
<accession>A0ABV9EF29</accession>
<feature type="compositionally biased region" description="Pro residues" evidence="1">
    <location>
        <begin position="302"/>
        <end position="316"/>
    </location>
</feature>
<feature type="compositionally biased region" description="Low complexity" evidence="1">
    <location>
        <begin position="317"/>
        <end position="328"/>
    </location>
</feature>
<feature type="compositionally biased region" description="Basic and acidic residues" evidence="1">
    <location>
        <begin position="143"/>
        <end position="164"/>
    </location>
</feature>
<feature type="region of interest" description="Disordered" evidence="1">
    <location>
        <begin position="135"/>
        <end position="452"/>
    </location>
</feature>
<evidence type="ECO:0000313" key="3">
    <source>
        <dbReference type="Proteomes" id="UP001595891"/>
    </source>
</evidence>
<feature type="compositionally biased region" description="Low complexity" evidence="1">
    <location>
        <begin position="170"/>
        <end position="213"/>
    </location>
</feature>
<comment type="caution">
    <text evidence="2">The sequence shown here is derived from an EMBL/GenBank/DDBJ whole genome shotgun (WGS) entry which is preliminary data.</text>
</comment>